<name>A0A2T4Z1Y5_9BACL</name>
<evidence type="ECO:0000256" key="1">
    <source>
        <dbReference type="ARBA" id="ARBA00004651"/>
    </source>
</evidence>
<reference evidence="8 9" key="1">
    <citation type="submission" date="2018-04" db="EMBL/GenBank/DDBJ databases">
        <title>Genomic Encyclopedia of Archaeal and Bacterial Type Strains, Phase II (KMG-II): from individual species to whole genera.</title>
        <authorList>
            <person name="Goeker M."/>
        </authorList>
    </citation>
    <scope>NUCLEOTIDE SEQUENCE [LARGE SCALE GENOMIC DNA]</scope>
    <source>
        <strain evidence="8 9">DSM 45169</strain>
    </source>
</reference>
<sequence>MIIAILGGMSVFCILMVWFYILHYRLAKKQTFETMGGLTSLVEEERWSDRLADKLDQQKWAKRLEPQLKRASLNIRPSEYGALLFAVGLFLLFLFSFLLEAPLWVGLFITTMLIPIASKMFLASRKMIYINRINNQLSETCRLLSSAARAGLSISQGLELVIQELPSPIKDEVGIVVRETKLGRDLEHSLNDMLERVYSKDIQVFVNALIIQRRAGGDLATVLSEMANTMEERKIINKTIDASISQARYSAYLLPLISLLIVIMMSQMIEGFFDFFTSIYGLIVLVIFVGMQVLAFFLVKKIADIRF</sequence>
<dbReference type="PANTHER" id="PTHR35007:SF1">
    <property type="entry name" value="PILUS ASSEMBLY PROTEIN"/>
    <property type="match status" value="1"/>
</dbReference>
<accession>A0A2T4Z1Y5</accession>
<organism evidence="8 9">
    <name type="scientific">Desmospora activa DSM 45169</name>
    <dbReference type="NCBI Taxonomy" id="1121389"/>
    <lineage>
        <taxon>Bacteria</taxon>
        <taxon>Bacillati</taxon>
        <taxon>Bacillota</taxon>
        <taxon>Bacilli</taxon>
        <taxon>Bacillales</taxon>
        <taxon>Thermoactinomycetaceae</taxon>
        <taxon>Desmospora</taxon>
    </lineage>
</organism>
<dbReference type="OrthoDB" id="9803381at2"/>
<proteinExistence type="predicted"/>
<evidence type="ECO:0000259" key="7">
    <source>
        <dbReference type="Pfam" id="PF00482"/>
    </source>
</evidence>
<evidence type="ECO:0000256" key="6">
    <source>
        <dbReference type="SAM" id="Phobius"/>
    </source>
</evidence>
<evidence type="ECO:0000256" key="5">
    <source>
        <dbReference type="ARBA" id="ARBA00023136"/>
    </source>
</evidence>
<dbReference type="EMBL" id="PZZP01000003">
    <property type="protein sequence ID" value="PTM54775.1"/>
    <property type="molecule type" value="Genomic_DNA"/>
</dbReference>
<feature type="domain" description="Type II secretion system protein GspF" evidence="7">
    <location>
        <begin position="141"/>
        <end position="265"/>
    </location>
</feature>
<dbReference type="Pfam" id="PF00482">
    <property type="entry name" value="T2SSF"/>
    <property type="match status" value="1"/>
</dbReference>
<comment type="subcellular location">
    <subcellularLocation>
        <location evidence="1">Cell membrane</location>
        <topology evidence="1">Multi-pass membrane protein</topology>
    </subcellularLocation>
</comment>
<feature type="transmembrane region" description="Helical" evidence="6">
    <location>
        <begin position="6"/>
        <end position="26"/>
    </location>
</feature>
<feature type="transmembrane region" description="Helical" evidence="6">
    <location>
        <begin position="80"/>
        <end position="98"/>
    </location>
</feature>
<dbReference type="InterPro" id="IPR018076">
    <property type="entry name" value="T2SS_GspF_dom"/>
</dbReference>
<evidence type="ECO:0000256" key="2">
    <source>
        <dbReference type="ARBA" id="ARBA00022475"/>
    </source>
</evidence>
<dbReference type="AlphaFoldDB" id="A0A2T4Z1Y5"/>
<feature type="transmembrane region" description="Helical" evidence="6">
    <location>
        <begin position="249"/>
        <end position="269"/>
    </location>
</feature>
<feature type="transmembrane region" description="Helical" evidence="6">
    <location>
        <begin position="275"/>
        <end position="299"/>
    </location>
</feature>
<evidence type="ECO:0000256" key="3">
    <source>
        <dbReference type="ARBA" id="ARBA00022692"/>
    </source>
</evidence>
<evidence type="ECO:0000313" key="8">
    <source>
        <dbReference type="EMBL" id="PTM54775.1"/>
    </source>
</evidence>
<dbReference type="RefSeq" id="WP_107728400.1">
    <property type="nucleotide sequence ID" value="NZ_PZZP01000003.1"/>
</dbReference>
<dbReference type="Proteomes" id="UP000241639">
    <property type="component" value="Unassembled WGS sequence"/>
</dbReference>
<keyword evidence="3 6" id="KW-0812">Transmembrane</keyword>
<feature type="transmembrane region" description="Helical" evidence="6">
    <location>
        <begin position="104"/>
        <end position="122"/>
    </location>
</feature>
<comment type="caution">
    <text evidence="8">The sequence shown here is derived from an EMBL/GenBank/DDBJ whole genome shotgun (WGS) entry which is preliminary data.</text>
</comment>
<dbReference type="GO" id="GO:0005886">
    <property type="term" value="C:plasma membrane"/>
    <property type="evidence" value="ECO:0007669"/>
    <property type="project" value="UniProtKB-SubCell"/>
</dbReference>
<protein>
    <submittedName>
        <fullName evidence="8">Tight adherence protein B</fullName>
    </submittedName>
</protein>
<evidence type="ECO:0000256" key="4">
    <source>
        <dbReference type="ARBA" id="ARBA00022989"/>
    </source>
</evidence>
<dbReference type="InterPro" id="IPR042094">
    <property type="entry name" value="T2SS_GspF_sf"/>
</dbReference>
<keyword evidence="5 6" id="KW-0472">Membrane</keyword>
<dbReference type="PANTHER" id="PTHR35007">
    <property type="entry name" value="INTEGRAL MEMBRANE PROTEIN-RELATED"/>
    <property type="match status" value="1"/>
</dbReference>
<keyword evidence="9" id="KW-1185">Reference proteome</keyword>
<dbReference type="Gene3D" id="1.20.81.30">
    <property type="entry name" value="Type II secretion system (T2SS), domain F"/>
    <property type="match status" value="1"/>
</dbReference>
<keyword evidence="2" id="KW-1003">Cell membrane</keyword>
<evidence type="ECO:0000313" key="9">
    <source>
        <dbReference type="Proteomes" id="UP000241639"/>
    </source>
</evidence>
<keyword evidence="4 6" id="KW-1133">Transmembrane helix</keyword>
<gene>
    <name evidence="8" type="ORF">C8J48_3427</name>
</gene>